<evidence type="ECO:0000313" key="5">
    <source>
        <dbReference type="Proteomes" id="UP000094056"/>
    </source>
</evidence>
<dbReference type="InterPro" id="IPR025272">
    <property type="entry name" value="SocA_Panacea"/>
</dbReference>
<dbReference type="PANTHER" id="PTHR36194:SF1">
    <property type="entry name" value="S-LAYER-LIKE PROTEIN"/>
    <property type="match status" value="1"/>
</dbReference>
<feature type="domain" description="PEGA" evidence="2">
    <location>
        <begin position="529"/>
        <end position="590"/>
    </location>
</feature>
<dbReference type="PANTHER" id="PTHR36194">
    <property type="entry name" value="S-LAYER-LIKE PROTEIN"/>
    <property type="match status" value="1"/>
</dbReference>
<protein>
    <submittedName>
        <fullName evidence="4">PEGA domain protein</fullName>
    </submittedName>
</protein>
<feature type="domain" description="Antitoxin SocA-like Panacea" evidence="3">
    <location>
        <begin position="32"/>
        <end position="131"/>
    </location>
</feature>
<evidence type="ECO:0000313" key="4">
    <source>
        <dbReference type="EMBL" id="ODS32552.1"/>
    </source>
</evidence>
<feature type="domain" description="PEGA" evidence="2">
    <location>
        <begin position="459"/>
        <end position="525"/>
    </location>
</feature>
<feature type="domain" description="PEGA" evidence="2">
    <location>
        <begin position="599"/>
        <end position="665"/>
    </location>
</feature>
<sequence>MKTKHTYSTKNAQIIKIIIERMSGKLGRTHILKLIYLVDYHSHRLFGKSVSTFKYRWWQNGPFDETFFDYISYLKGTYIEEKRVQYPSGCHGYVYHNLPTKINYNYISEPEYHLLQYVIEIYSKVDLQTLMDEIVYETEPMKELIRKKRAYGKMLPMEIVNNADKELYKGLNPEDVIAEKMKLLEERATTVQSSNLIAEKISWKERVSIARLKNLIAEKMRLWKERITFVRSRNLIAEKMKLWKEKITFVHSRNLIAEKMKLWKERVSIERLKNLIAEKMKLLKERITFVRLSTLIVDKSIEIAYKLLKYLGTEVVIYGSIRVESEPSEAKIYLDGDEIGTTPDILRSIVPGTHEVEVKMDGYEEWSERVNVKAGKGKVLTSVLQLKTGSLSIKSEPSEAKIYLDSDEICTTPVIIKSIVPGTHEVEVRMDGYEVWRERVNVKADTEKALTAVLKINTGFISIKSEPSEAKIYLDGEEIGTTPGNLRYIVPGMHDVEVRMDGYKAWNKRVNIKTGKEKALMAKLQINTGSISIKSEPSEARIYIDGEEIGTTPDIIKSIVPGTHEVEVWMDGYEVWSERVNVKADREKVITAILQINTGSISIKSEPSEAKIYLDGEEIGTTPDSVSDIVPGTHEVEVRMDGYEVWSEEVEVEADKEKALTAVLQIKTGSLSIKSEPSEAKVYLDGEEIGTTPDILKCIIPGTHEVEVRMDGYEVWSKKVDVEADKEKALTAILQIKTGSISIKSEPSEAKIYLDGEEIGTTPASLSDIVPGTHEVEVRLDGYEAWSKSINVRAGREKALTAVLQIITGSISIKSEPSEAKVYLDGEEIGTTPDSLKDIVTGMHEVEVKLDGYEVWSEKVDVEADKEKALTAVLQKKTGPIMIKSEPPKADIYLDGDKIGTTPDILRSIVSGTHEVEVRLDEYEVWSKKINVKAGKGRVLTAKLQIKTGSIMIKSEPSEAKVYLDGEEIGTTPASLSDIVPGTHEVEVRMNGYEVWSEKVDIEAGKENALTAVLQKNTGSIMIKSEPSKAKIYLGGVEIGMTPDSVRDIVPGTHEVEVRMDGYKAWSKRVNVKAGKEKALTAVLQINTGSIMIKSEPSKAKIYLDGVEIGMTPDSVRDIVPGMHEVEVRMDGYKVWNNRVDVEVGKEKVLTAILQKRTDSISIKSEPSSKEIIRLRSSYDKLSIPQVNALPYISIREQQKHIFLCHSTISHNYEGKTIDGDKVVIDHVTALMWHQSGSSEYMNWKKAKKWLKKVNMKGYAGYSDWRLPTVEEAVSLLESKTGKSNYFIDPIFAKKQWGMWTGDKNGWDIQRGTRAWVVTFINGTVNQSYINSASTYVRPVRLLQ</sequence>
<feature type="domain" description="PEGA" evidence="2">
    <location>
        <begin position="669"/>
        <end position="734"/>
    </location>
</feature>
<gene>
    <name evidence="4" type="ORF">SCARUB_02303</name>
</gene>
<accession>A0A1E3XAA9</accession>
<reference evidence="4 5" key="1">
    <citation type="submission" date="2016-07" db="EMBL/GenBank/DDBJ databases">
        <title>Draft genome of Scalindua rubra, obtained from a brine-seawater interface in the Red Sea, sheds light on salt adaptation in anammox bacteria.</title>
        <authorList>
            <person name="Speth D.R."/>
            <person name="Lagkouvardos I."/>
            <person name="Wang Y."/>
            <person name="Qian P.-Y."/>
            <person name="Dutilh B.E."/>
            <person name="Jetten M.S."/>
        </authorList>
    </citation>
    <scope>NUCLEOTIDE SEQUENCE [LARGE SCALE GENOMIC DNA]</scope>
    <source>
        <strain evidence="4">BSI-1</strain>
    </source>
</reference>
<feature type="domain" description="PEGA" evidence="2">
    <location>
        <begin position="319"/>
        <end position="377"/>
    </location>
</feature>
<name>A0A1E3XAA9_9BACT</name>
<evidence type="ECO:0000259" key="1">
    <source>
        <dbReference type="Pfam" id="PF07603"/>
    </source>
</evidence>
<dbReference type="InterPro" id="IPR011460">
    <property type="entry name" value="Lcl_C"/>
</dbReference>
<dbReference type="Pfam" id="PF07603">
    <property type="entry name" value="Lcl_C"/>
    <property type="match status" value="1"/>
</dbReference>
<feature type="domain" description="PEGA" evidence="2">
    <location>
        <begin position="1089"/>
        <end position="1155"/>
    </location>
</feature>
<feature type="domain" description="PEGA" evidence="2">
    <location>
        <begin position="1019"/>
        <end position="1085"/>
    </location>
</feature>
<dbReference type="Proteomes" id="UP000094056">
    <property type="component" value="Unassembled WGS sequence"/>
</dbReference>
<evidence type="ECO:0000259" key="3">
    <source>
        <dbReference type="Pfam" id="PF13274"/>
    </source>
</evidence>
<feature type="domain" description="PEGA" evidence="2">
    <location>
        <begin position="949"/>
        <end position="1016"/>
    </location>
</feature>
<evidence type="ECO:0000259" key="2">
    <source>
        <dbReference type="Pfam" id="PF08308"/>
    </source>
</evidence>
<proteinExistence type="predicted"/>
<feature type="domain" description="PEGA" evidence="2">
    <location>
        <begin position="879"/>
        <end position="945"/>
    </location>
</feature>
<feature type="domain" description="Lcl C-terminal" evidence="1">
    <location>
        <begin position="1223"/>
        <end position="1341"/>
    </location>
</feature>
<feature type="domain" description="PEGA" evidence="2">
    <location>
        <begin position="739"/>
        <end position="805"/>
    </location>
</feature>
<dbReference type="EMBL" id="MAYW01000057">
    <property type="protein sequence ID" value="ODS32552.1"/>
    <property type="molecule type" value="Genomic_DNA"/>
</dbReference>
<organism evidence="4 5">
    <name type="scientific">Candidatus Scalindua rubra</name>
    <dbReference type="NCBI Taxonomy" id="1872076"/>
    <lineage>
        <taxon>Bacteria</taxon>
        <taxon>Pseudomonadati</taxon>
        <taxon>Planctomycetota</taxon>
        <taxon>Candidatus Brocadiia</taxon>
        <taxon>Candidatus Brocadiales</taxon>
        <taxon>Candidatus Scalinduaceae</taxon>
        <taxon>Candidatus Scalindua</taxon>
    </lineage>
</organism>
<dbReference type="Pfam" id="PF08308">
    <property type="entry name" value="PEGA"/>
    <property type="match status" value="12"/>
</dbReference>
<comment type="caution">
    <text evidence="4">The sequence shown here is derived from an EMBL/GenBank/DDBJ whole genome shotgun (WGS) entry which is preliminary data.</text>
</comment>
<dbReference type="InterPro" id="IPR013229">
    <property type="entry name" value="PEGA"/>
</dbReference>
<feature type="domain" description="PEGA" evidence="2">
    <location>
        <begin position="809"/>
        <end position="877"/>
    </location>
</feature>
<dbReference type="Pfam" id="PF13274">
    <property type="entry name" value="SocA_Panacea"/>
    <property type="match status" value="1"/>
</dbReference>
<feature type="domain" description="PEGA" evidence="2">
    <location>
        <begin position="389"/>
        <end position="455"/>
    </location>
</feature>